<reference evidence="1" key="1">
    <citation type="journal article" date="2017" name="Proc. Natl. Acad. Sci. U.S.A.">
        <title>Comparative genomics uncovers the prolific and distinctive metabolic potential of the cyanobacterial genus Moorea.</title>
        <authorList>
            <person name="Leao T."/>
            <person name="Castelao G."/>
            <person name="Korobeynikov A."/>
            <person name="Monroe E.A."/>
            <person name="Podell S."/>
            <person name="Glukhov E."/>
            <person name="Allen E.E."/>
            <person name="Gerwick W.H."/>
            <person name="Gerwick L."/>
        </authorList>
    </citation>
    <scope>NUCLEOTIDE SEQUENCE</scope>
    <source>
        <strain evidence="1">JHB</strain>
    </source>
</reference>
<name>A0A9Q9SU98_MOOP1</name>
<protein>
    <submittedName>
        <fullName evidence="1">Uncharacterized protein</fullName>
    </submittedName>
</protein>
<evidence type="ECO:0000313" key="1">
    <source>
        <dbReference type="EMBL" id="WAN69774.1"/>
    </source>
</evidence>
<dbReference type="AlphaFoldDB" id="A0A9Q9SU98"/>
<sequence length="74" mass="8381">MSKKARGKRQEARGARAPEFFSKIKKDLLGLHLKYKCYSNPCRNGENFCFLLPTPYSLLPTPYSLLPVACSQNS</sequence>
<accession>A0A9Q9SU98</accession>
<reference evidence="1" key="2">
    <citation type="submission" date="2022-10" db="EMBL/GenBank/DDBJ databases">
        <authorList>
            <person name="Ngo T.-E."/>
        </authorList>
    </citation>
    <scope>NUCLEOTIDE SEQUENCE</scope>
    <source>
        <strain evidence="1">JHB</strain>
    </source>
</reference>
<organism evidence="1">
    <name type="scientific">Moorena producens (strain JHB)</name>
    <dbReference type="NCBI Taxonomy" id="1454205"/>
    <lineage>
        <taxon>Bacteria</taxon>
        <taxon>Bacillati</taxon>
        <taxon>Cyanobacteriota</taxon>
        <taxon>Cyanophyceae</taxon>
        <taxon>Coleofasciculales</taxon>
        <taxon>Coleofasciculaceae</taxon>
        <taxon>Moorena</taxon>
    </lineage>
</organism>
<gene>
    <name evidence="1" type="ORF">BJP36_37410</name>
</gene>
<dbReference type="Proteomes" id="UP000176944">
    <property type="component" value="Chromosome"/>
</dbReference>
<dbReference type="EMBL" id="CP017708">
    <property type="protein sequence ID" value="WAN69774.1"/>
    <property type="molecule type" value="Genomic_DNA"/>
</dbReference>
<proteinExistence type="predicted"/>